<dbReference type="AlphaFoldDB" id="A0A640K7D3"/>
<feature type="compositionally biased region" description="Low complexity" evidence="1">
    <location>
        <begin position="147"/>
        <end position="163"/>
    </location>
</feature>
<dbReference type="OrthoDB" id="271041at2759"/>
<evidence type="ECO:0000313" key="2">
    <source>
        <dbReference type="EMBL" id="GET85566.1"/>
    </source>
</evidence>
<comment type="caution">
    <text evidence="2">The sequence shown here is derived from an EMBL/GenBank/DDBJ whole genome shotgun (WGS) entry which is preliminary data.</text>
</comment>
<organism evidence="2 3">
    <name type="scientific">Leishmania tarentolae</name>
    <name type="common">Sauroleishmania tarentolae</name>
    <dbReference type="NCBI Taxonomy" id="5689"/>
    <lineage>
        <taxon>Eukaryota</taxon>
        <taxon>Discoba</taxon>
        <taxon>Euglenozoa</taxon>
        <taxon>Kinetoplastea</taxon>
        <taxon>Metakinetoplastina</taxon>
        <taxon>Trypanosomatida</taxon>
        <taxon>Trypanosomatidae</taxon>
        <taxon>Leishmaniinae</taxon>
        <taxon>Leishmania</taxon>
        <taxon>lizard Leishmania</taxon>
    </lineage>
</organism>
<protein>
    <submittedName>
        <fullName evidence="2">Uncharacterized protein</fullName>
    </submittedName>
</protein>
<sequence>MRVCVCVCRLLSPTCSAHCGYHRHHSSTADLLLPLPPPYPHTHRERERDLYLHIYIYIRARASAGMSFRYTNHLVATLKHRLFLEAAHRQLVRQTFTGICNGIEVTCTAYGSVVGLRMLDRAVWEPHYQVSPDNESEAAATEPSAFSPSSPSSSSSSSSPSPSGKTGIDLVRLSASIQAATWQAIQKARAAKEEAHARSLRRNPQLLAEAKLRDWYEQDANTLHPRPFDGLKHLQATEWMQAVRFGLPQPARFLRSTAASKDAVEDGNNAHTDQRLRETITVLRDEDCDPANIPIGSVHPLLAPGLLQLEMDPNLATNGGSRIDELFVLSEQRKEMRRDEEAFWERVELIRRSQLATIPKGGVKRGYADMADTVQDTVEEKVQLRFTQ</sequence>
<name>A0A640K7D3_LEITA</name>
<dbReference type="Proteomes" id="UP000419144">
    <property type="component" value="Unassembled WGS sequence"/>
</dbReference>
<accession>A0A640K7D3</accession>
<gene>
    <name evidence="2" type="ORF">LtaPh_0305800</name>
</gene>
<feature type="region of interest" description="Disordered" evidence="1">
    <location>
        <begin position="130"/>
        <end position="167"/>
    </location>
</feature>
<proteinExistence type="predicted"/>
<keyword evidence="3" id="KW-1185">Reference proteome</keyword>
<evidence type="ECO:0000313" key="3">
    <source>
        <dbReference type="Proteomes" id="UP000419144"/>
    </source>
</evidence>
<dbReference type="EMBL" id="BLBS01000003">
    <property type="protein sequence ID" value="GET85566.1"/>
    <property type="molecule type" value="Genomic_DNA"/>
</dbReference>
<evidence type="ECO:0000256" key="1">
    <source>
        <dbReference type="SAM" id="MobiDB-lite"/>
    </source>
</evidence>
<dbReference type="VEuPathDB" id="TriTrypDB:LtaPh_0305800"/>
<reference evidence="2" key="1">
    <citation type="submission" date="2019-11" db="EMBL/GenBank/DDBJ databases">
        <title>Leishmania tarentolae CDS.</title>
        <authorList>
            <person name="Goto Y."/>
            <person name="Yamagishi J."/>
        </authorList>
    </citation>
    <scope>NUCLEOTIDE SEQUENCE [LARGE SCALE GENOMIC DNA]</scope>
    <source>
        <strain evidence="2">Parrot Tar II</strain>
    </source>
</reference>